<protein>
    <recommendedName>
        <fullName evidence="13">Cytochrome c-type protein</fullName>
    </recommendedName>
</protein>
<evidence type="ECO:0000256" key="6">
    <source>
        <dbReference type="ARBA" id="ARBA00022617"/>
    </source>
</evidence>
<feature type="binding site" description="axial binding residue" evidence="15">
    <location>
        <position position="70"/>
    </location>
    <ligand>
        <name>heme</name>
        <dbReference type="ChEBI" id="CHEBI:30413"/>
        <label>2</label>
    </ligand>
    <ligandPart>
        <name>Fe</name>
        <dbReference type="ChEBI" id="CHEBI:18248"/>
    </ligandPart>
</feature>
<organism evidence="18 19">
    <name type="scientific">[Pasteurella] mairii</name>
    <dbReference type="NCBI Taxonomy" id="757"/>
    <lineage>
        <taxon>Bacteria</taxon>
        <taxon>Pseudomonadati</taxon>
        <taxon>Pseudomonadota</taxon>
        <taxon>Gammaproteobacteria</taxon>
        <taxon>Pasteurellales</taxon>
        <taxon>Pasteurellaceae</taxon>
    </lineage>
</organism>
<keyword evidence="10 16" id="KW-1133">Transmembrane helix</keyword>
<feature type="binding site" description="covalent" evidence="14">
    <location>
        <position position="161"/>
    </location>
    <ligand>
        <name>heme</name>
        <dbReference type="ChEBI" id="CHEBI:30413"/>
        <label>4</label>
    </ligand>
</feature>
<feature type="binding site" description="axial binding residue" evidence="15">
    <location>
        <position position="320"/>
    </location>
    <ligand>
        <name>heme</name>
        <dbReference type="ChEBI" id="CHEBI:30413"/>
        <label>5</label>
    </ligand>
    <ligandPart>
        <name>Fe</name>
        <dbReference type="ChEBI" id="CHEBI:18248"/>
    </ligandPart>
</feature>
<evidence type="ECO:0000256" key="7">
    <source>
        <dbReference type="ARBA" id="ARBA00022692"/>
    </source>
</evidence>
<feature type="binding site" description="axial binding residue" evidence="15">
    <location>
        <position position="162"/>
    </location>
    <ligand>
        <name>heme</name>
        <dbReference type="ChEBI" id="CHEBI:30413"/>
        <label>4</label>
    </ligand>
    <ligandPart>
        <name>Fe</name>
        <dbReference type="ChEBI" id="CHEBI:18248"/>
    </ligandPart>
</feature>
<evidence type="ECO:0000256" key="5">
    <source>
        <dbReference type="ARBA" id="ARBA00022519"/>
    </source>
</evidence>
<evidence type="ECO:0000256" key="9">
    <source>
        <dbReference type="ARBA" id="ARBA00022982"/>
    </source>
</evidence>
<dbReference type="InterPro" id="IPR036909">
    <property type="entry name" value="Cyt_c-like_dom_sf"/>
</dbReference>
<dbReference type="InterPro" id="IPR005126">
    <property type="entry name" value="NapC/NirT_cyt_c_N"/>
</dbReference>
<evidence type="ECO:0000313" key="19">
    <source>
        <dbReference type="Proteomes" id="UP000254280"/>
    </source>
</evidence>
<comment type="similarity">
    <text evidence="2 13">Belongs to the TorC/TorY family.</text>
</comment>
<feature type="binding site" description="covalent" evidence="14">
    <location>
        <position position="129"/>
    </location>
    <ligand>
        <name>heme</name>
        <dbReference type="ChEBI" id="CHEBI:30413"/>
        <label>3</label>
    </ligand>
</feature>
<evidence type="ECO:0000256" key="3">
    <source>
        <dbReference type="ARBA" id="ARBA00022448"/>
    </source>
</evidence>
<reference evidence="18 19" key="1">
    <citation type="submission" date="2018-06" db="EMBL/GenBank/DDBJ databases">
        <authorList>
            <consortium name="Pathogen Informatics"/>
            <person name="Doyle S."/>
        </authorList>
    </citation>
    <scope>NUCLEOTIDE SEQUENCE [LARGE SCALE GENOMIC DNA]</scope>
    <source>
        <strain evidence="18 19">NCTC10699</strain>
    </source>
</reference>
<evidence type="ECO:0000256" key="8">
    <source>
        <dbReference type="ARBA" id="ARBA00022723"/>
    </source>
</evidence>
<keyword evidence="5 13" id="KW-0997">Cell inner membrane</keyword>
<dbReference type="GO" id="GO:0009055">
    <property type="term" value="F:electron transfer activity"/>
    <property type="evidence" value="ECO:0007669"/>
    <property type="project" value="UniProtKB-UniRule"/>
</dbReference>
<evidence type="ECO:0000256" key="12">
    <source>
        <dbReference type="ARBA" id="ARBA00023136"/>
    </source>
</evidence>
<feature type="binding site" description="covalent" evidence="14">
    <location>
        <position position="126"/>
    </location>
    <ligand>
        <name>heme</name>
        <dbReference type="ChEBI" id="CHEBI:30413"/>
        <label>3</label>
    </ligand>
</feature>
<dbReference type="GO" id="GO:0009061">
    <property type="term" value="P:anaerobic respiration"/>
    <property type="evidence" value="ECO:0007669"/>
    <property type="project" value="TreeGrafter"/>
</dbReference>
<dbReference type="PANTHER" id="PTHR30333:SF3">
    <property type="entry name" value="CYTOCHROME C-TYPE PROTEIN TORY"/>
    <property type="match status" value="1"/>
</dbReference>
<evidence type="ECO:0000256" key="16">
    <source>
        <dbReference type="SAM" id="Phobius"/>
    </source>
</evidence>
<feature type="transmembrane region" description="Helical" evidence="16">
    <location>
        <begin position="7"/>
        <end position="28"/>
    </location>
</feature>
<dbReference type="Pfam" id="PF03264">
    <property type="entry name" value="Cytochrom_NNT"/>
    <property type="match status" value="1"/>
</dbReference>
<evidence type="ECO:0000256" key="1">
    <source>
        <dbReference type="ARBA" id="ARBA00004249"/>
    </source>
</evidence>
<dbReference type="InterPro" id="IPR009154">
    <property type="entry name" value="Membr-bd_4haem_cyt_TorC"/>
</dbReference>
<dbReference type="FunFam" id="1.10.3820.10:FF:000001">
    <property type="entry name" value="Cytochrome c-type protein"/>
    <property type="match status" value="1"/>
</dbReference>
<dbReference type="InterPro" id="IPR051174">
    <property type="entry name" value="Cytochrome_c-type_ET"/>
</dbReference>
<dbReference type="AlphaFoldDB" id="A0A379B4Y9"/>
<dbReference type="SUPFAM" id="SSF48695">
    <property type="entry name" value="Multiheme cytochromes"/>
    <property type="match status" value="1"/>
</dbReference>
<dbReference type="GO" id="GO:0020037">
    <property type="term" value="F:heme binding"/>
    <property type="evidence" value="ECO:0007669"/>
    <property type="project" value="UniProtKB-UniRule"/>
</dbReference>
<accession>A0A379B4Y9</accession>
<name>A0A379B4Y9_9PAST</name>
<dbReference type="InterPro" id="IPR036280">
    <property type="entry name" value="Multihaem_cyt_sf"/>
</dbReference>
<sequence>MAKKVYFLSAVGCVIIGVVGILGAQYVMKETSSSEFCVSCHSMSYPQAEWEGSIHYSNRKGIRAECADCHVPHEGLDYVKAKVVALKDIWYEWQGKLKTQEDFEKHRAEMAKTVWQQMKDSDSATCKTCHTMEAMVLSDQSESAQKMHKLAQETQQTCIDCHKGLVHFLPENDVDNAAASTELAKHGGEFSEADNLLYALAMTPAQLLAGGDIRLMPFAELSAWKTEGEEIVAQLHGWQQVGAESVVYSQLGQRIMLALLEDNAKAQVKIEKTVHDDVTASDWNEVTLALKVNKKALTSNLAALNQFGHNLNETHCSGCHAAIGADHYTANQWIGVVNSMKDRTSMSADDVRAVTIYLQRNAKDMQGVAH</sequence>
<keyword evidence="6 13" id="KW-0349">Heme</keyword>
<keyword evidence="11 13" id="KW-0408">Iron</keyword>
<evidence type="ECO:0000259" key="17">
    <source>
        <dbReference type="Pfam" id="PF03264"/>
    </source>
</evidence>
<evidence type="ECO:0000256" key="4">
    <source>
        <dbReference type="ARBA" id="ARBA00022475"/>
    </source>
</evidence>
<evidence type="ECO:0000256" key="15">
    <source>
        <dbReference type="PIRSR" id="PIRSR000014-2"/>
    </source>
</evidence>
<proteinExistence type="inferred from homology"/>
<comment type="subcellular location">
    <subcellularLocation>
        <location evidence="1">Cell inner membrane</location>
        <topology evidence="1">Single-pass type II membrane protein</topology>
    </subcellularLocation>
</comment>
<evidence type="ECO:0000313" key="18">
    <source>
        <dbReference type="EMBL" id="SUB33110.1"/>
    </source>
</evidence>
<feature type="binding site" description="covalent" evidence="14">
    <location>
        <position position="158"/>
    </location>
    <ligand>
        <name>heme</name>
        <dbReference type="ChEBI" id="CHEBI:30413"/>
        <label>4</label>
    </ligand>
</feature>
<evidence type="ECO:0000256" key="13">
    <source>
        <dbReference type="PIRNR" id="PIRNR000014"/>
    </source>
</evidence>
<dbReference type="EMBL" id="UGSS01000002">
    <property type="protein sequence ID" value="SUB33110.1"/>
    <property type="molecule type" value="Genomic_DNA"/>
</dbReference>
<evidence type="ECO:0000256" key="10">
    <source>
        <dbReference type="ARBA" id="ARBA00022989"/>
    </source>
</evidence>
<keyword evidence="3 13" id="KW-0813">Transport</keyword>
<keyword evidence="8 13" id="KW-0479">Metal-binding</keyword>
<dbReference type="PANTHER" id="PTHR30333">
    <property type="entry name" value="CYTOCHROME C-TYPE PROTEIN"/>
    <property type="match status" value="1"/>
</dbReference>
<dbReference type="Gene3D" id="1.10.3820.10">
    <property type="entry name" value="Di-heme elbow motif domain"/>
    <property type="match status" value="1"/>
</dbReference>
<feature type="binding site" description="covalent" evidence="14">
    <location>
        <position position="37"/>
    </location>
    <ligand>
        <name>heme</name>
        <dbReference type="ChEBI" id="CHEBI:30413"/>
        <label>1</label>
    </ligand>
</feature>
<dbReference type="SUPFAM" id="SSF46626">
    <property type="entry name" value="Cytochrome c"/>
    <property type="match status" value="1"/>
</dbReference>
<feature type="binding site" description="covalent" evidence="14">
    <location>
        <position position="40"/>
    </location>
    <ligand>
        <name>heme</name>
        <dbReference type="ChEBI" id="CHEBI:30413"/>
        <label>1</label>
    </ligand>
</feature>
<feature type="binding site" description="axial binding residue" evidence="15">
    <location>
        <position position="130"/>
    </location>
    <ligand>
        <name>heme</name>
        <dbReference type="ChEBI" id="CHEBI:30413"/>
        <label>3</label>
    </ligand>
    <ligandPart>
        <name>Fe</name>
        <dbReference type="ChEBI" id="CHEBI:18248"/>
    </ligandPart>
</feature>
<dbReference type="Proteomes" id="UP000254280">
    <property type="component" value="Unassembled WGS sequence"/>
</dbReference>
<feature type="binding site" description="axial binding residue" evidence="15">
    <location>
        <position position="41"/>
    </location>
    <ligand>
        <name>heme</name>
        <dbReference type="ChEBI" id="CHEBI:30413"/>
        <label>1</label>
    </ligand>
    <ligandPart>
        <name>Fe</name>
        <dbReference type="ChEBI" id="CHEBI:18248"/>
    </ligandPart>
</feature>
<evidence type="ECO:0000256" key="2">
    <source>
        <dbReference type="ARBA" id="ARBA00006417"/>
    </source>
</evidence>
<gene>
    <name evidence="18" type="primary">torY</name>
    <name evidence="18" type="ORF">NCTC10699_00710</name>
</gene>
<keyword evidence="7 16" id="KW-0812">Transmembrane</keyword>
<keyword evidence="12 13" id="KW-0472">Membrane</keyword>
<evidence type="ECO:0000256" key="14">
    <source>
        <dbReference type="PIRSR" id="PIRSR000014-1"/>
    </source>
</evidence>
<feature type="binding site" description="covalent" evidence="14">
    <location>
        <position position="66"/>
    </location>
    <ligand>
        <name>heme</name>
        <dbReference type="ChEBI" id="CHEBI:30413"/>
        <label>2</label>
    </ligand>
</feature>
<feature type="binding site" description="covalent" evidence="14">
    <location>
        <position position="69"/>
    </location>
    <ligand>
        <name>heme</name>
        <dbReference type="ChEBI" id="CHEBI:30413"/>
        <label>2</label>
    </ligand>
</feature>
<dbReference type="OrthoDB" id="9782159at2"/>
<feature type="binding site" description="covalent" evidence="14">
    <location>
        <position position="316"/>
    </location>
    <ligand>
        <name>heme</name>
        <dbReference type="ChEBI" id="CHEBI:30413"/>
        <label>5</label>
    </ligand>
</feature>
<keyword evidence="4 13" id="KW-1003">Cell membrane</keyword>
<evidence type="ECO:0000256" key="11">
    <source>
        <dbReference type="ARBA" id="ARBA00023004"/>
    </source>
</evidence>
<feature type="binding site" description="covalent" evidence="14">
    <location>
        <position position="319"/>
    </location>
    <ligand>
        <name>heme</name>
        <dbReference type="ChEBI" id="CHEBI:30413"/>
        <label>5</label>
    </ligand>
</feature>
<dbReference type="GO" id="GO:0009276">
    <property type="term" value="C:Gram-negative-bacterium-type cell wall"/>
    <property type="evidence" value="ECO:0007669"/>
    <property type="project" value="UniProtKB-UniRule"/>
</dbReference>
<keyword evidence="19" id="KW-1185">Reference proteome</keyword>
<keyword evidence="9 13" id="KW-0249">Electron transport</keyword>
<dbReference type="PIRSF" id="PIRSF000014">
    <property type="entry name" value="4_hem_cytch_TorC"/>
    <property type="match status" value="1"/>
</dbReference>
<comment type="PTM">
    <text evidence="14">Binds 5 heme groups per subunit.</text>
</comment>
<feature type="domain" description="NapC/NirT cytochrome c N-terminal" evidence="17">
    <location>
        <begin position="6"/>
        <end position="171"/>
    </location>
</feature>
<dbReference type="GO" id="GO:0005886">
    <property type="term" value="C:plasma membrane"/>
    <property type="evidence" value="ECO:0007669"/>
    <property type="project" value="UniProtKB-SubCell"/>
</dbReference>
<dbReference type="GO" id="GO:0005506">
    <property type="term" value="F:iron ion binding"/>
    <property type="evidence" value="ECO:0007669"/>
    <property type="project" value="UniProtKB-UniRule"/>
</dbReference>
<dbReference type="InterPro" id="IPR038266">
    <property type="entry name" value="NapC/NirT_cytc_sf"/>
</dbReference>